<dbReference type="Proteomes" id="UP000215914">
    <property type="component" value="Chromosome 8"/>
</dbReference>
<reference evidence="3" key="1">
    <citation type="journal article" date="2017" name="Nature">
        <title>The sunflower genome provides insights into oil metabolism, flowering and Asterid evolution.</title>
        <authorList>
            <person name="Badouin H."/>
            <person name="Gouzy J."/>
            <person name="Grassa C.J."/>
            <person name="Murat F."/>
            <person name="Staton S.E."/>
            <person name="Cottret L."/>
            <person name="Lelandais-Briere C."/>
            <person name="Owens G.L."/>
            <person name="Carrere S."/>
            <person name="Mayjonade B."/>
            <person name="Legrand L."/>
            <person name="Gill N."/>
            <person name="Kane N.C."/>
            <person name="Bowers J.E."/>
            <person name="Hubner S."/>
            <person name="Bellec A."/>
            <person name="Berard A."/>
            <person name="Berges H."/>
            <person name="Blanchet N."/>
            <person name="Boniface M.C."/>
            <person name="Brunel D."/>
            <person name="Catrice O."/>
            <person name="Chaidir N."/>
            <person name="Claudel C."/>
            <person name="Donnadieu C."/>
            <person name="Faraut T."/>
            <person name="Fievet G."/>
            <person name="Helmstetter N."/>
            <person name="King M."/>
            <person name="Knapp S.J."/>
            <person name="Lai Z."/>
            <person name="Le Paslier M.C."/>
            <person name="Lippi Y."/>
            <person name="Lorenzon L."/>
            <person name="Mandel J.R."/>
            <person name="Marage G."/>
            <person name="Marchand G."/>
            <person name="Marquand E."/>
            <person name="Bret-Mestries E."/>
            <person name="Morien E."/>
            <person name="Nambeesan S."/>
            <person name="Nguyen T."/>
            <person name="Pegot-Espagnet P."/>
            <person name="Pouilly N."/>
            <person name="Raftis F."/>
            <person name="Sallet E."/>
            <person name="Schiex T."/>
            <person name="Thomas J."/>
            <person name="Vandecasteele C."/>
            <person name="Vares D."/>
            <person name="Vear F."/>
            <person name="Vautrin S."/>
            <person name="Crespi M."/>
            <person name="Mangin B."/>
            <person name="Burke J.M."/>
            <person name="Salse J."/>
            <person name="Munos S."/>
            <person name="Vincourt P."/>
            <person name="Rieseberg L.H."/>
            <person name="Langlade N.B."/>
        </authorList>
    </citation>
    <scope>NUCLEOTIDE SEQUENCE [LARGE SCALE GENOMIC DNA]</scope>
    <source>
        <strain evidence="3">cv. SF193</strain>
    </source>
</reference>
<gene>
    <name evidence="2" type="ORF">HannXRQ_Chr08g0230911</name>
</gene>
<organism evidence="2 3">
    <name type="scientific">Helianthus annuus</name>
    <name type="common">Common sunflower</name>
    <dbReference type="NCBI Taxonomy" id="4232"/>
    <lineage>
        <taxon>Eukaryota</taxon>
        <taxon>Viridiplantae</taxon>
        <taxon>Streptophyta</taxon>
        <taxon>Embryophyta</taxon>
        <taxon>Tracheophyta</taxon>
        <taxon>Spermatophyta</taxon>
        <taxon>Magnoliopsida</taxon>
        <taxon>eudicotyledons</taxon>
        <taxon>Gunneridae</taxon>
        <taxon>Pentapetalae</taxon>
        <taxon>asterids</taxon>
        <taxon>campanulids</taxon>
        <taxon>Asterales</taxon>
        <taxon>Asteraceae</taxon>
        <taxon>Asteroideae</taxon>
        <taxon>Heliantheae alliance</taxon>
        <taxon>Heliantheae</taxon>
        <taxon>Helianthus</taxon>
    </lineage>
</organism>
<dbReference type="AlphaFoldDB" id="A0A251U8Q5"/>
<sequence>MFMFEILVIMLVGSCTQESIHVQELMRGRDEDRGLLLQEGYFGYFLINTFIR</sequence>
<dbReference type="EMBL" id="CM007897">
    <property type="protein sequence ID" value="OTG19152.1"/>
    <property type="molecule type" value="Genomic_DNA"/>
</dbReference>
<keyword evidence="3" id="KW-1185">Reference proteome</keyword>
<evidence type="ECO:0000313" key="2">
    <source>
        <dbReference type="EMBL" id="OTG19152.1"/>
    </source>
</evidence>
<evidence type="ECO:0000256" key="1">
    <source>
        <dbReference type="SAM" id="SignalP"/>
    </source>
</evidence>
<protein>
    <submittedName>
        <fullName evidence="2">Uncharacterized protein</fullName>
    </submittedName>
</protein>
<feature type="signal peptide" evidence="1">
    <location>
        <begin position="1"/>
        <end position="17"/>
    </location>
</feature>
<evidence type="ECO:0000313" key="3">
    <source>
        <dbReference type="Proteomes" id="UP000215914"/>
    </source>
</evidence>
<accession>A0A251U8Q5</accession>
<name>A0A251U8Q5_HELAN</name>
<proteinExistence type="predicted"/>
<keyword evidence="1" id="KW-0732">Signal</keyword>
<feature type="chain" id="PRO_5013304415" evidence="1">
    <location>
        <begin position="18"/>
        <end position="52"/>
    </location>
</feature>
<dbReference type="InParanoid" id="A0A251U8Q5"/>